<name>A0A4P7UHU8_DESDE</name>
<keyword evidence="1" id="KW-0812">Transmembrane</keyword>
<feature type="transmembrane region" description="Helical" evidence="1">
    <location>
        <begin position="47"/>
        <end position="69"/>
    </location>
</feature>
<keyword evidence="1" id="KW-1133">Transmembrane helix</keyword>
<dbReference type="Proteomes" id="UP000297065">
    <property type="component" value="Chromosome"/>
</dbReference>
<gene>
    <name evidence="2" type="ORF">DDIC_08415</name>
</gene>
<dbReference type="OrthoDB" id="1525247at2"/>
<evidence type="ECO:0000313" key="2">
    <source>
        <dbReference type="EMBL" id="QCC85895.1"/>
    </source>
</evidence>
<accession>A0A4P7UHU8</accession>
<proteinExistence type="predicted"/>
<protein>
    <submittedName>
        <fullName evidence="2">Uncharacterized protein</fullName>
    </submittedName>
</protein>
<organism evidence="2 3">
    <name type="scientific">Desulfovibrio desulfuricans</name>
    <dbReference type="NCBI Taxonomy" id="876"/>
    <lineage>
        <taxon>Bacteria</taxon>
        <taxon>Pseudomonadati</taxon>
        <taxon>Thermodesulfobacteriota</taxon>
        <taxon>Desulfovibrionia</taxon>
        <taxon>Desulfovibrionales</taxon>
        <taxon>Desulfovibrionaceae</taxon>
        <taxon>Desulfovibrio</taxon>
    </lineage>
</organism>
<evidence type="ECO:0000313" key="3">
    <source>
        <dbReference type="Proteomes" id="UP000297065"/>
    </source>
</evidence>
<keyword evidence="1" id="KW-0472">Membrane</keyword>
<dbReference type="EMBL" id="CP036295">
    <property type="protein sequence ID" value="QCC85895.1"/>
    <property type="molecule type" value="Genomic_DNA"/>
</dbReference>
<dbReference type="AlphaFoldDB" id="A0A4P7UHU8"/>
<feature type="transmembrane region" description="Helical" evidence="1">
    <location>
        <begin position="15"/>
        <end position="35"/>
    </location>
</feature>
<reference evidence="2 3" key="1">
    <citation type="submission" date="2019-02" db="EMBL/GenBank/DDBJ databases">
        <title>Complete Genome Sequence of Desulfovibrio desulfuricans IC1, a Sulfonate Utilizing Anaerobe.</title>
        <authorList>
            <person name="Day L.A."/>
            <person name="De Leon K.B."/>
            <person name="Wall J.D."/>
        </authorList>
    </citation>
    <scope>NUCLEOTIDE SEQUENCE [LARGE SCALE GENOMIC DNA]</scope>
    <source>
        <strain evidence="2 3">IC1</strain>
    </source>
</reference>
<evidence type="ECO:0000256" key="1">
    <source>
        <dbReference type="SAM" id="Phobius"/>
    </source>
</evidence>
<sequence>MIVNIIEFFRARLKATIRVCLVVLAALVAWDALFVSKEHVHTFVERIPGFWAVFGFVACVVIIIVSKWFGHLGIMTREDYYDD</sequence>